<feature type="region of interest" description="Disordered" evidence="5">
    <location>
        <begin position="1043"/>
        <end position="1074"/>
    </location>
</feature>
<feature type="region of interest" description="Disordered" evidence="5">
    <location>
        <begin position="454"/>
        <end position="578"/>
    </location>
</feature>
<dbReference type="SMART" id="SM00132">
    <property type="entry name" value="LIM"/>
    <property type="match status" value="1"/>
</dbReference>
<dbReference type="Pfam" id="PF00412">
    <property type="entry name" value="LIM"/>
    <property type="match status" value="1"/>
</dbReference>
<evidence type="ECO:0000256" key="5">
    <source>
        <dbReference type="SAM" id="MobiDB-lite"/>
    </source>
</evidence>
<feature type="compositionally biased region" description="Polar residues" evidence="5">
    <location>
        <begin position="229"/>
        <end position="251"/>
    </location>
</feature>
<feature type="compositionally biased region" description="Basic and acidic residues" evidence="5">
    <location>
        <begin position="461"/>
        <end position="477"/>
    </location>
</feature>
<keyword evidence="1 4" id="KW-0479">Metal-binding</keyword>
<feature type="compositionally biased region" description="Polar residues" evidence="5">
    <location>
        <begin position="600"/>
        <end position="621"/>
    </location>
</feature>
<dbReference type="SUPFAM" id="SSF57716">
    <property type="entry name" value="Glucocorticoid receptor-like (DNA-binding domain)"/>
    <property type="match status" value="1"/>
</dbReference>
<dbReference type="AlphaFoldDB" id="A0AAN9D835"/>
<dbReference type="EMBL" id="JAYKXH010000007">
    <property type="protein sequence ID" value="KAK7162983.1"/>
    <property type="molecule type" value="Genomic_DNA"/>
</dbReference>
<feature type="domain" description="LIM zinc-binding" evidence="6">
    <location>
        <begin position="1"/>
        <end position="60"/>
    </location>
</feature>
<feature type="compositionally biased region" description="Basic and acidic residues" evidence="5">
    <location>
        <begin position="117"/>
        <end position="130"/>
    </location>
</feature>
<feature type="compositionally biased region" description="Basic and acidic residues" evidence="5">
    <location>
        <begin position="523"/>
        <end position="542"/>
    </location>
</feature>
<feature type="compositionally biased region" description="Basic and acidic residues" evidence="5">
    <location>
        <begin position="75"/>
        <end position="86"/>
    </location>
</feature>
<feature type="compositionally biased region" description="Basic and acidic residues" evidence="5">
    <location>
        <begin position="484"/>
        <end position="503"/>
    </location>
</feature>
<feature type="compositionally biased region" description="Polar residues" evidence="5">
    <location>
        <begin position="261"/>
        <end position="274"/>
    </location>
</feature>
<name>A0AAN9D835_9TELE</name>
<dbReference type="Gene3D" id="2.10.110.10">
    <property type="entry name" value="Cysteine Rich Protein"/>
    <property type="match status" value="1"/>
</dbReference>
<feature type="region of interest" description="Disordered" evidence="5">
    <location>
        <begin position="75"/>
        <end position="162"/>
    </location>
</feature>
<feature type="compositionally biased region" description="Polar residues" evidence="5">
    <location>
        <begin position="1043"/>
        <end position="1060"/>
    </location>
</feature>
<dbReference type="GO" id="GO:0046872">
    <property type="term" value="F:metal ion binding"/>
    <property type="evidence" value="ECO:0007669"/>
    <property type="project" value="UniProtKB-KW"/>
</dbReference>
<keyword evidence="2 4" id="KW-0862">Zinc</keyword>
<dbReference type="Proteomes" id="UP001364617">
    <property type="component" value="Unassembled WGS sequence"/>
</dbReference>
<protein>
    <recommendedName>
        <fullName evidence="6">LIM zinc-binding domain-containing protein</fullName>
    </recommendedName>
</protein>
<feature type="compositionally biased region" description="Polar residues" evidence="5">
    <location>
        <begin position="88"/>
        <end position="98"/>
    </location>
</feature>
<reference evidence="7 8" key="1">
    <citation type="submission" date="2024-02" db="EMBL/GenBank/DDBJ databases">
        <title>Chromosome-level genome assembly of the Eurasian Minnow (Phoxinus phoxinus).</title>
        <authorList>
            <person name="Oriowo T.O."/>
            <person name="Martin S."/>
            <person name="Stange M."/>
            <person name="Chrysostomakis Y."/>
            <person name="Brown T."/>
            <person name="Winkler S."/>
            <person name="Kukowka S."/>
            <person name="Myers E.W."/>
            <person name="Bohne A."/>
        </authorList>
    </citation>
    <scope>NUCLEOTIDE SEQUENCE [LARGE SCALE GENOMIC DNA]</scope>
    <source>
        <strain evidence="7">ZFMK-TIS-60720</strain>
        <tissue evidence="7">Whole Organism</tissue>
    </source>
</reference>
<gene>
    <name evidence="7" type="ORF">R3I93_007126</name>
</gene>
<keyword evidence="8" id="KW-1185">Reference proteome</keyword>
<evidence type="ECO:0000313" key="7">
    <source>
        <dbReference type="EMBL" id="KAK7162983.1"/>
    </source>
</evidence>
<sequence>MCSACLMPVYPMEKMVADKLILHNNCFCCKHCNKKLSIHNYSALYGEFYCTYHYQQLFKKKGNYDEGFGHRQHKDRWLAKTEEPKPTNKFSSARNTEPTCVDGPLGSFTGASSPQQRHRDAQFKSPDTKNKLTVSWPPENKWTRQHPVSQSTSSGSRRTTDWSNVDHSFARSSRNALEKKRFNSGLDELDKSVKLSSQVYEKTNTYLSPYTIKGEVKTPHSEPVYTPHPGSSKTLQKTADTPAQTGTQSKVSKGGTVTGKDLNSVTSRPDSVNEPSLAEDGRVYSPTKIKKSVRFASNLNTDGEHNTEFSNEEVESSTETFVEPAVVNGDVMTTLKSGIEIEESPEECFIDTMHNLYGSDSVKHPKVSGGQMPDPDFLQTTVTEESISSVQSNLDDTTKADEAIISKMKTIPNLKELQVNDITACGTETFKPNSELCDLEHVAEMINEDVTETKANVTTSKKQEPTDIIKDESKDVDMLNLPAKSDDKSNTKVGDKKATDKGNKGSWSKGKSPISKLFTSGPNKKEAKSEPKTESKRPDIKPRNLLSRLFSATETESEIKKTPEIKTETTCEESEKIVGTEDGVNTALVQDTFSVSLPLTETTSQNKPQETIKATQNSLSDSPEEFNPTESCQNPILLSNNGFADETVPSIDLDQTEQLKPASGDLGEIESNEALIPSQEHIHVDLTSPDSLIPSGLEESLNSFLPQNEDTCGFLDTSDAFTSQVTSTSTDDMAFSDSNTLDYTNSGTVTDIENFETPSIDIGSSFIEGHPFEEKIQGERGDSIQKPSVNLNEDTLDIFGSSDSNTEVNSYGNTLTEIHKNEASVSLGMTDDPFGMDNLSVQAMDIFGGDNMLTVSDQMSTNNFFDIMTNSKSQSQNPFEGITDGQLGPTGVFDLISSEDDPSTQTMSELEQGILIQSEVNNVFESKDNPSTSNVLDQNLSDQELIESSQTEAFDFFSSDLDPPRAAFSPISADPFPNDIFASALIDPSTNTFSVETMQRTANPFDDFTGLESDGEAAETQASNLFPDDIFSSIPGISLEPAQDTSTLIDPTNTDTNGVQPQKLENDWMSDLLG</sequence>
<evidence type="ECO:0000256" key="1">
    <source>
        <dbReference type="ARBA" id="ARBA00022723"/>
    </source>
</evidence>
<feature type="region of interest" description="Disordered" evidence="5">
    <location>
        <begin position="300"/>
        <end position="320"/>
    </location>
</feature>
<feature type="region of interest" description="Disordered" evidence="5">
    <location>
        <begin position="216"/>
        <end position="281"/>
    </location>
</feature>
<dbReference type="PANTHER" id="PTHR24206">
    <property type="entry name" value="OS06G0237300 PROTEIN"/>
    <property type="match status" value="1"/>
</dbReference>
<evidence type="ECO:0000256" key="4">
    <source>
        <dbReference type="PROSITE-ProRule" id="PRU00125"/>
    </source>
</evidence>
<dbReference type="InterPro" id="IPR001781">
    <property type="entry name" value="Znf_LIM"/>
</dbReference>
<accession>A0AAN9D835</accession>
<evidence type="ECO:0000256" key="3">
    <source>
        <dbReference type="ARBA" id="ARBA00023038"/>
    </source>
</evidence>
<feature type="compositionally biased region" description="Low complexity" evidence="5">
    <location>
        <begin position="149"/>
        <end position="162"/>
    </location>
</feature>
<evidence type="ECO:0000259" key="6">
    <source>
        <dbReference type="PROSITE" id="PS50023"/>
    </source>
</evidence>
<organism evidence="7 8">
    <name type="scientific">Phoxinus phoxinus</name>
    <name type="common">Eurasian minnow</name>
    <dbReference type="NCBI Taxonomy" id="58324"/>
    <lineage>
        <taxon>Eukaryota</taxon>
        <taxon>Metazoa</taxon>
        <taxon>Chordata</taxon>
        <taxon>Craniata</taxon>
        <taxon>Vertebrata</taxon>
        <taxon>Euteleostomi</taxon>
        <taxon>Actinopterygii</taxon>
        <taxon>Neopterygii</taxon>
        <taxon>Teleostei</taxon>
        <taxon>Ostariophysi</taxon>
        <taxon>Cypriniformes</taxon>
        <taxon>Leuciscidae</taxon>
        <taxon>Phoxininae</taxon>
        <taxon>Phoxinus</taxon>
    </lineage>
</organism>
<evidence type="ECO:0000256" key="2">
    <source>
        <dbReference type="ARBA" id="ARBA00022833"/>
    </source>
</evidence>
<comment type="caution">
    <text evidence="7">The sequence shown here is derived from an EMBL/GenBank/DDBJ whole genome shotgun (WGS) entry which is preliminary data.</text>
</comment>
<evidence type="ECO:0000313" key="8">
    <source>
        <dbReference type="Proteomes" id="UP001364617"/>
    </source>
</evidence>
<proteinExistence type="predicted"/>
<feature type="region of interest" description="Disordered" evidence="5">
    <location>
        <begin position="600"/>
        <end position="629"/>
    </location>
</feature>
<dbReference type="PROSITE" id="PS50023">
    <property type="entry name" value="LIM_DOMAIN_2"/>
    <property type="match status" value="1"/>
</dbReference>
<feature type="compositionally biased region" description="Basic and acidic residues" evidence="5">
    <location>
        <begin position="557"/>
        <end position="578"/>
    </location>
</feature>
<keyword evidence="3 4" id="KW-0440">LIM domain</keyword>